<dbReference type="SMART" id="SM00849">
    <property type="entry name" value="Lactamase_B"/>
    <property type="match status" value="1"/>
</dbReference>
<organism evidence="2 3">
    <name type="scientific">Streptomyces syringium</name>
    <dbReference type="NCBI Taxonomy" id="76729"/>
    <lineage>
        <taxon>Bacteria</taxon>
        <taxon>Bacillati</taxon>
        <taxon>Actinomycetota</taxon>
        <taxon>Actinomycetes</taxon>
        <taxon>Kitasatosporales</taxon>
        <taxon>Streptomycetaceae</taxon>
        <taxon>Streptomyces</taxon>
    </lineage>
</organism>
<evidence type="ECO:0000259" key="1">
    <source>
        <dbReference type="SMART" id="SM00849"/>
    </source>
</evidence>
<feature type="domain" description="Metallo-beta-lactamase" evidence="1">
    <location>
        <begin position="17"/>
        <end position="211"/>
    </location>
</feature>
<reference evidence="2 3" key="1">
    <citation type="submission" date="2021-03" db="EMBL/GenBank/DDBJ databases">
        <title>Sequencing the genomes of 1000 actinobacteria strains.</title>
        <authorList>
            <person name="Klenk H.-P."/>
        </authorList>
    </citation>
    <scope>NUCLEOTIDE SEQUENCE [LARGE SCALE GENOMIC DNA]</scope>
    <source>
        <strain evidence="2 3">DSM 41480</strain>
    </source>
</reference>
<protein>
    <submittedName>
        <fullName evidence="2">Glyoxylase-like metal-dependent hydrolase (Beta-lactamase superfamily II)</fullName>
    </submittedName>
</protein>
<dbReference type="Gene3D" id="3.60.15.10">
    <property type="entry name" value="Ribonuclease Z/Hydroxyacylglutathione hydrolase-like"/>
    <property type="match status" value="1"/>
</dbReference>
<dbReference type="CDD" id="cd07721">
    <property type="entry name" value="yflN-like_MBL-fold"/>
    <property type="match status" value="1"/>
</dbReference>
<comment type="caution">
    <text evidence="2">The sequence shown here is derived from an EMBL/GenBank/DDBJ whole genome shotgun (WGS) entry which is preliminary data.</text>
</comment>
<dbReference type="SUPFAM" id="SSF56281">
    <property type="entry name" value="Metallo-hydrolase/oxidoreductase"/>
    <property type="match status" value="1"/>
</dbReference>
<dbReference type="EMBL" id="JAGIOH010000001">
    <property type="protein sequence ID" value="MBP2402320.1"/>
    <property type="molecule type" value="Genomic_DNA"/>
</dbReference>
<proteinExistence type="predicted"/>
<dbReference type="InterPro" id="IPR001279">
    <property type="entry name" value="Metallo-B-lactamas"/>
</dbReference>
<sequence>MDITHVTPDIRMLRFAVGQAYAVRLPDGWALVDTGIAGSEGDILDALAGLGCAPGDLREIVLTHSHGDHTGSAAALAAATGARVLAGAADAPVIRGEAPEPPPVLLDFEVPLHASITPHVPPAPPSPVHRELVDGDTLDWGQEARIVHVPGHTAGSVAVHLPAAKALFTGDTIASHEGAAILGIFNVDRERSIASFRRQAALDIETACFGHGDPIVQGAGDALRATAANLR</sequence>
<dbReference type="PANTHER" id="PTHR42951">
    <property type="entry name" value="METALLO-BETA-LACTAMASE DOMAIN-CONTAINING"/>
    <property type="match status" value="1"/>
</dbReference>
<name>A0ABS4Y163_9ACTN</name>
<dbReference type="GeneID" id="91568658"/>
<accession>A0ABS4Y163</accession>
<dbReference type="Proteomes" id="UP001519291">
    <property type="component" value="Unassembled WGS sequence"/>
</dbReference>
<evidence type="ECO:0000313" key="2">
    <source>
        <dbReference type="EMBL" id="MBP2402320.1"/>
    </source>
</evidence>
<dbReference type="Pfam" id="PF00753">
    <property type="entry name" value="Lactamase_B"/>
    <property type="match status" value="1"/>
</dbReference>
<dbReference type="PANTHER" id="PTHR42951:SF17">
    <property type="entry name" value="METALLO-BETA-LACTAMASE DOMAIN-CONTAINING PROTEIN"/>
    <property type="match status" value="1"/>
</dbReference>
<dbReference type="InterPro" id="IPR050855">
    <property type="entry name" value="NDM-1-like"/>
</dbReference>
<keyword evidence="3" id="KW-1185">Reference proteome</keyword>
<gene>
    <name evidence="2" type="ORF">JO379_001789</name>
</gene>
<evidence type="ECO:0000313" key="3">
    <source>
        <dbReference type="Proteomes" id="UP001519291"/>
    </source>
</evidence>
<dbReference type="InterPro" id="IPR036866">
    <property type="entry name" value="RibonucZ/Hydroxyglut_hydro"/>
</dbReference>
<dbReference type="RefSeq" id="WP_130877269.1">
    <property type="nucleotide sequence ID" value="NZ_JAGIOH010000001.1"/>
</dbReference>